<comment type="cofactor">
    <cofactor evidence="18 19">
        <name>K(+)</name>
        <dbReference type="ChEBI" id="CHEBI:29103"/>
    </cofactor>
    <text evidence="18 19">Binds 1 potassium ion per subunit.</text>
</comment>
<dbReference type="SUPFAM" id="SSF64153">
    <property type="entry name" value="YjeF N-terminal domain-like"/>
    <property type="match status" value="1"/>
</dbReference>
<evidence type="ECO:0000256" key="12">
    <source>
        <dbReference type="ARBA" id="ARBA00023239"/>
    </source>
</evidence>
<dbReference type="InterPro" id="IPR036652">
    <property type="entry name" value="YjeF_N_dom_sf"/>
</dbReference>
<feature type="binding site" evidence="17">
    <location>
        <position position="369"/>
    </location>
    <ligand>
        <name>(6S)-NADPHX</name>
        <dbReference type="ChEBI" id="CHEBI:64076"/>
    </ligand>
</feature>
<comment type="similarity">
    <text evidence="18">Belongs to the NnrE/AIBP family.</text>
</comment>
<comment type="catalytic activity">
    <reaction evidence="1 18 19">
        <text>(6R)-NADHX = (6S)-NADHX</text>
        <dbReference type="Rhea" id="RHEA:32215"/>
        <dbReference type="ChEBI" id="CHEBI:64074"/>
        <dbReference type="ChEBI" id="CHEBI:64075"/>
        <dbReference type="EC" id="5.1.99.6"/>
    </reaction>
</comment>
<dbReference type="SUPFAM" id="SSF53613">
    <property type="entry name" value="Ribokinase-like"/>
    <property type="match status" value="1"/>
</dbReference>
<dbReference type="PROSITE" id="PS51383">
    <property type="entry name" value="YJEF_C_3"/>
    <property type="match status" value="1"/>
</dbReference>
<evidence type="ECO:0000256" key="13">
    <source>
        <dbReference type="ARBA" id="ARBA00023268"/>
    </source>
</evidence>
<comment type="similarity">
    <text evidence="17">Belongs to the NnrD/CARKD family.</text>
</comment>
<dbReference type="Pfam" id="PF01256">
    <property type="entry name" value="Carb_kinase"/>
    <property type="match status" value="1"/>
</dbReference>
<dbReference type="NCBIfam" id="TIGR00197">
    <property type="entry name" value="yjeF_nterm"/>
    <property type="match status" value="1"/>
</dbReference>
<feature type="binding site" evidence="17">
    <location>
        <position position="323"/>
    </location>
    <ligand>
        <name>(6S)-NADPHX</name>
        <dbReference type="ChEBI" id="CHEBI:64076"/>
    </ligand>
</feature>
<feature type="binding site" evidence="18">
    <location>
        <position position="165"/>
    </location>
    <ligand>
        <name>K(+)</name>
        <dbReference type="ChEBI" id="CHEBI:29103"/>
    </ligand>
</feature>
<sequence length="495" mass="51329">MRADRVALPIGLYHADRVRQSEPELAKGLGIALYQVMEEAGSEAWRFALKRWPELKTVCVLCGGGNNAGDGYILARLARQAGLRVTVRQFQPEVALQGDAARAQTAWVSAGGAIEPLDDTLPATELYVDALVGTGLRGALRAPLANIVAQINASTAPVLAIDIPSGVSGQTGAVAGEAVQACATITFVAVKPGLLTGKAPAYVGELVFAPLQLGKPLAGEPADLRCAKPADLKTWLPTRSMDSHKGTHGRVLILGGDEGMAGAARLAGEAALRCGAGLVRVNCAPASALPIQLGRPELMVESREPAELGPRLGWADVLVVGPGLGQRPWAEQIWQQALSHEGVCLLDADALNLLAKQPMTHTNWVLTPHPGEAARLLGCSTGQVESDRFRAIVALQRRFGGVVVLKGAGSLIYDGQQMVLAPVGNSGLATGGSGDLLSGIIGGLLAQGLSLMDAACAGVVVHGEAADSALGPGPRGMLPSDLMQEIRRWVNVEAL</sequence>
<keyword evidence="12 17" id="KW-0456">Lyase</keyword>
<evidence type="ECO:0000259" key="21">
    <source>
        <dbReference type="PROSITE" id="PS51385"/>
    </source>
</evidence>
<dbReference type="EMBL" id="BAABJZ010000002">
    <property type="protein sequence ID" value="GAA4871509.1"/>
    <property type="molecule type" value="Genomic_DNA"/>
</dbReference>
<dbReference type="InterPro" id="IPR029056">
    <property type="entry name" value="Ribokinase-like"/>
</dbReference>
<evidence type="ECO:0000256" key="8">
    <source>
        <dbReference type="ARBA" id="ARBA00022857"/>
    </source>
</evidence>
<comment type="function">
    <text evidence="17">Catalyzes the dehydration of the S-form of NAD(P)HX at the expense of ADP, which is converted to AMP. Together with NAD(P)HX epimerase, which catalyzes the epimerization of the S- and R-forms, the enzyme allows the repair of both epimers of NAD(P)HX, a damaged form of NAD(P)H that is a result of enzymatic or heat-dependent hydration.</text>
</comment>
<evidence type="ECO:0000256" key="2">
    <source>
        <dbReference type="ARBA" id="ARBA00000909"/>
    </source>
</evidence>
<evidence type="ECO:0000256" key="6">
    <source>
        <dbReference type="ARBA" id="ARBA00022741"/>
    </source>
</evidence>
<feature type="binding site" evidence="18">
    <location>
        <position position="129"/>
    </location>
    <ligand>
        <name>K(+)</name>
        <dbReference type="ChEBI" id="CHEBI:29103"/>
    </ligand>
</feature>
<evidence type="ECO:0000256" key="19">
    <source>
        <dbReference type="PIRNR" id="PIRNR017184"/>
    </source>
</evidence>
<dbReference type="PANTHER" id="PTHR12592">
    <property type="entry name" value="ATP-DEPENDENT (S)-NAD(P)H-HYDRATE DEHYDRATASE FAMILY MEMBER"/>
    <property type="match status" value="1"/>
</dbReference>
<dbReference type="Proteomes" id="UP001499988">
    <property type="component" value="Unassembled WGS sequence"/>
</dbReference>
<dbReference type="PIRSF" id="PIRSF017184">
    <property type="entry name" value="Nnr"/>
    <property type="match status" value="1"/>
</dbReference>
<evidence type="ECO:0000256" key="4">
    <source>
        <dbReference type="ARBA" id="ARBA00009524"/>
    </source>
</evidence>
<proteinExistence type="inferred from homology"/>
<dbReference type="InterPro" id="IPR004443">
    <property type="entry name" value="YjeF_N_dom"/>
</dbReference>
<dbReference type="HAMAP" id="MF_01966">
    <property type="entry name" value="NADHX_epimerase"/>
    <property type="match status" value="1"/>
</dbReference>
<feature type="binding site" evidence="18">
    <location>
        <position position="67"/>
    </location>
    <ligand>
        <name>K(+)</name>
        <dbReference type="ChEBI" id="CHEBI:29103"/>
    </ligand>
</feature>
<keyword evidence="13" id="KW-0511">Multifunctional enzyme</keyword>
<dbReference type="NCBIfam" id="TIGR00196">
    <property type="entry name" value="yjeF_cterm"/>
    <property type="match status" value="1"/>
</dbReference>
<evidence type="ECO:0000256" key="18">
    <source>
        <dbReference type="HAMAP-Rule" id="MF_01966"/>
    </source>
</evidence>
<evidence type="ECO:0000313" key="23">
    <source>
        <dbReference type="Proteomes" id="UP001499988"/>
    </source>
</evidence>
<keyword evidence="8 17" id="KW-0521">NADP</keyword>
<evidence type="ECO:0000256" key="14">
    <source>
        <dbReference type="ARBA" id="ARBA00025153"/>
    </source>
</evidence>
<feature type="domain" description="YjeF N-terminal" evidence="21">
    <location>
        <begin position="18"/>
        <end position="219"/>
    </location>
</feature>
<feature type="binding site" evidence="17">
    <location>
        <begin position="406"/>
        <end position="410"/>
    </location>
    <ligand>
        <name>AMP</name>
        <dbReference type="ChEBI" id="CHEBI:456215"/>
    </ligand>
</feature>
<feature type="binding site" evidence="17">
    <location>
        <position position="435"/>
    </location>
    <ligand>
        <name>(6S)-NADPHX</name>
        <dbReference type="ChEBI" id="CHEBI:64076"/>
    </ligand>
</feature>
<comment type="function">
    <text evidence="14 19">Bifunctional enzyme that catalyzes the epimerization of the S- and R-forms of NAD(P)HX and the dehydration of the S-form of NAD(P)HX at the expense of ADP, which is converted to AMP. This allows the repair of both epimers of NAD(P)HX, a damaged form of NAD(P)H that is a result of enzymatic or heat-dependent hydration.</text>
</comment>
<dbReference type="CDD" id="cd01171">
    <property type="entry name" value="YXKO-related"/>
    <property type="match status" value="1"/>
</dbReference>
<feature type="binding site" evidence="18">
    <location>
        <position position="162"/>
    </location>
    <ligand>
        <name>(6S)-NADPHX</name>
        <dbReference type="ChEBI" id="CHEBI:64076"/>
    </ligand>
</feature>
<evidence type="ECO:0000256" key="1">
    <source>
        <dbReference type="ARBA" id="ARBA00000013"/>
    </source>
</evidence>
<dbReference type="PROSITE" id="PS51385">
    <property type="entry name" value="YJEF_N"/>
    <property type="match status" value="1"/>
</dbReference>
<dbReference type="InterPro" id="IPR000631">
    <property type="entry name" value="CARKD"/>
</dbReference>
<evidence type="ECO:0000256" key="7">
    <source>
        <dbReference type="ARBA" id="ARBA00022840"/>
    </source>
</evidence>
<keyword evidence="9 18" id="KW-0630">Potassium</keyword>
<evidence type="ECO:0000256" key="10">
    <source>
        <dbReference type="ARBA" id="ARBA00023027"/>
    </source>
</evidence>
<dbReference type="EC" id="5.1.99.6" evidence="19"/>
<evidence type="ECO:0000256" key="3">
    <source>
        <dbReference type="ARBA" id="ARBA00006001"/>
    </source>
</evidence>
<dbReference type="Gene3D" id="3.40.50.10260">
    <property type="entry name" value="YjeF N-terminal domain"/>
    <property type="match status" value="1"/>
</dbReference>
<comment type="caution">
    <text evidence="18">Lacks conserved residue(s) required for the propagation of feature annotation.</text>
</comment>
<dbReference type="RefSeq" id="WP_345332061.1">
    <property type="nucleotide sequence ID" value="NZ_BAABJZ010000002.1"/>
</dbReference>
<comment type="cofactor">
    <cofactor evidence="17">
        <name>Mg(2+)</name>
        <dbReference type="ChEBI" id="CHEBI:18420"/>
    </cofactor>
</comment>
<comment type="catalytic activity">
    <reaction evidence="15 17 19">
        <text>(6S)-NADHX + ADP = AMP + phosphate + NADH + H(+)</text>
        <dbReference type="Rhea" id="RHEA:32223"/>
        <dbReference type="ChEBI" id="CHEBI:15378"/>
        <dbReference type="ChEBI" id="CHEBI:43474"/>
        <dbReference type="ChEBI" id="CHEBI:57945"/>
        <dbReference type="ChEBI" id="CHEBI:64074"/>
        <dbReference type="ChEBI" id="CHEBI:456215"/>
        <dbReference type="ChEBI" id="CHEBI:456216"/>
        <dbReference type="EC" id="4.2.1.136"/>
    </reaction>
</comment>
<comment type="similarity">
    <text evidence="3 19">In the N-terminal section; belongs to the NnrE/AIBP family.</text>
</comment>
<evidence type="ECO:0000256" key="11">
    <source>
        <dbReference type="ARBA" id="ARBA00023235"/>
    </source>
</evidence>
<name>A0ABP9EG52_9GAMM</name>
<comment type="subunit">
    <text evidence="17">Homotetramer.</text>
</comment>
<keyword evidence="23" id="KW-1185">Reference proteome</keyword>
<evidence type="ECO:0000256" key="5">
    <source>
        <dbReference type="ARBA" id="ARBA00022723"/>
    </source>
</evidence>
<dbReference type="HAMAP" id="MF_01965">
    <property type="entry name" value="NADHX_dehydratase"/>
    <property type="match status" value="1"/>
</dbReference>
<dbReference type="PANTHER" id="PTHR12592:SF0">
    <property type="entry name" value="ATP-DEPENDENT (S)-NAD(P)H-HYDRATE DEHYDRATASE"/>
    <property type="match status" value="1"/>
</dbReference>
<evidence type="ECO:0000256" key="16">
    <source>
        <dbReference type="ARBA" id="ARBA00049209"/>
    </source>
</evidence>
<keyword evidence="6 17" id="KW-0547">Nucleotide-binding</keyword>
<evidence type="ECO:0000256" key="9">
    <source>
        <dbReference type="ARBA" id="ARBA00022958"/>
    </source>
</evidence>
<keyword evidence="10 17" id="KW-0520">NAD</keyword>
<dbReference type="EC" id="4.2.1.136" evidence="19"/>
<comment type="catalytic activity">
    <reaction evidence="2 18 19">
        <text>(6R)-NADPHX = (6S)-NADPHX</text>
        <dbReference type="Rhea" id="RHEA:32227"/>
        <dbReference type="ChEBI" id="CHEBI:64076"/>
        <dbReference type="ChEBI" id="CHEBI:64077"/>
        <dbReference type="EC" id="5.1.99.6"/>
    </reaction>
</comment>
<evidence type="ECO:0000259" key="20">
    <source>
        <dbReference type="PROSITE" id="PS51383"/>
    </source>
</evidence>
<evidence type="ECO:0000256" key="17">
    <source>
        <dbReference type="HAMAP-Rule" id="MF_01965"/>
    </source>
</evidence>
<evidence type="ECO:0000313" key="22">
    <source>
        <dbReference type="EMBL" id="GAA4871509.1"/>
    </source>
</evidence>
<feature type="binding site" evidence="17">
    <location>
        <position position="263"/>
    </location>
    <ligand>
        <name>(6S)-NADPHX</name>
        <dbReference type="ChEBI" id="CHEBI:64076"/>
    </ligand>
</feature>
<organism evidence="22 23">
    <name type="scientific">Ferrimonas pelagia</name>
    <dbReference type="NCBI Taxonomy" id="1177826"/>
    <lineage>
        <taxon>Bacteria</taxon>
        <taxon>Pseudomonadati</taxon>
        <taxon>Pseudomonadota</taxon>
        <taxon>Gammaproteobacteria</taxon>
        <taxon>Alteromonadales</taxon>
        <taxon>Ferrimonadaceae</taxon>
        <taxon>Ferrimonas</taxon>
    </lineage>
</organism>
<comment type="catalytic activity">
    <reaction evidence="16 17 19">
        <text>(6S)-NADPHX + ADP = AMP + phosphate + NADPH + H(+)</text>
        <dbReference type="Rhea" id="RHEA:32235"/>
        <dbReference type="ChEBI" id="CHEBI:15378"/>
        <dbReference type="ChEBI" id="CHEBI:43474"/>
        <dbReference type="ChEBI" id="CHEBI:57783"/>
        <dbReference type="ChEBI" id="CHEBI:64076"/>
        <dbReference type="ChEBI" id="CHEBI:456215"/>
        <dbReference type="ChEBI" id="CHEBI:456216"/>
        <dbReference type="EC" id="4.2.1.136"/>
    </reaction>
</comment>
<feature type="binding site" evidence="18">
    <location>
        <begin position="133"/>
        <end position="139"/>
    </location>
    <ligand>
        <name>(6S)-NADPHX</name>
        <dbReference type="ChEBI" id="CHEBI:64076"/>
    </ligand>
</feature>
<keyword evidence="11 18" id="KW-0413">Isomerase</keyword>
<comment type="function">
    <text evidence="18">Catalyzes the epimerization of the S- and R-forms of NAD(P)HX, a damaged form of NAD(P)H that is a result of enzymatic or heat-dependent hydration. This is a prerequisite for the S-specific NAD(P)H-hydrate dehydratase to allow the repair of both epimers of NAD(P)HX.</text>
</comment>
<dbReference type="InterPro" id="IPR030677">
    <property type="entry name" value="Nnr"/>
</dbReference>
<gene>
    <name evidence="22" type="primary">nnr</name>
    <name evidence="17" type="synonym">nnrD</name>
    <name evidence="18" type="synonym">nnrE</name>
    <name evidence="22" type="ORF">GCM10023333_00400</name>
</gene>
<dbReference type="Pfam" id="PF03853">
    <property type="entry name" value="YjeF_N"/>
    <property type="match status" value="1"/>
</dbReference>
<keyword evidence="5 18" id="KW-0479">Metal-binding</keyword>
<reference evidence="23" key="1">
    <citation type="journal article" date="2019" name="Int. J. Syst. Evol. Microbiol.">
        <title>The Global Catalogue of Microorganisms (GCM) 10K type strain sequencing project: providing services to taxonomists for standard genome sequencing and annotation.</title>
        <authorList>
            <consortium name="The Broad Institute Genomics Platform"/>
            <consortium name="The Broad Institute Genome Sequencing Center for Infectious Disease"/>
            <person name="Wu L."/>
            <person name="Ma J."/>
        </authorList>
    </citation>
    <scope>NUCLEOTIDE SEQUENCE [LARGE SCALE GENOMIC DNA]</scope>
    <source>
        <strain evidence="23">JCM 18401</strain>
    </source>
</reference>
<feature type="domain" description="YjeF C-terminal" evidence="20">
    <location>
        <begin position="228"/>
        <end position="493"/>
    </location>
</feature>
<evidence type="ECO:0000256" key="15">
    <source>
        <dbReference type="ARBA" id="ARBA00048238"/>
    </source>
</evidence>
<comment type="caution">
    <text evidence="22">The sequence shown here is derived from an EMBL/GenBank/DDBJ whole genome shotgun (WGS) entry which is preliminary data.</text>
</comment>
<feature type="binding site" evidence="17">
    <location>
        <position position="434"/>
    </location>
    <ligand>
        <name>AMP</name>
        <dbReference type="ChEBI" id="CHEBI:456215"/>
    </ligand>
</feature>
<protein>
    <recommendedName>
        <fullName evidence="19">Bifunctional NAD(P)H-hydrate repair enzyme</fullName>
    </recommendedName>
    <alternativeName>
        <fullName evidence="19">Nicotinamide nucleotide repair protein</fullName>
    </alternativeName>
    <domain>
        <recommendedName>
            <fullName evidence="19">ADP-dependent (S)-NAD(P)H-hydrate dehydratase</fullName>
            <ecNumber evidence="19">4.2.1.136</ecNumber>
        </recommendedName>
        <alternativeName>
            <fullName evidence="19">ADP-dependent NAD(P)HX dehydratase</fullName>
        </alternativeName>
    </domain>
    <domain>
        <recommendedName>
            <fullName evidence="19">NAD(P)H-hydrate epimerase</fullName>
            <ecNumber evidence="19">5.1.99.6</ecNumber>
        </recommendedName>
    </domain>
</protein>
<comment type="similarity">
    <text evidence="4 19">In the C-terminal section; belongs to the NnrD/CARKD family.</text>
</comment>
<dbReference type="Gene3D" id="3.40.1190.20">
    <property type="match status" value="1"/>
</dbReference>
<accession>A0ABP9EG52</accession>
<keyword evidence="7 17" id="KW-0067">ATP-binding</keyword>